<reference evidence="1 2" key="1">
    <citation type="journal article" date="2012" name="J. Bacteriol.">
        <title>Genome sequence of the bacterium Streptomyces davawensis JCM 4913 and heterologous production of the unique antibiotic roseoflavin.</title>
        <authorList>
            <person name="Jankowitsch F."/>
            <person name="Schwarz J."/>
            <person name="Ruckert C."/>
            <person name="Gust B."/>
            <person name="Szczepanowski R."/>
            <person name="Blom J."/>
            <person name="Pelzer S."/>
            <person name="Kalinowski J."/>
            <person name="Mack M."/>
        </authorList>
    </citation>
    <scope>NUCLEOTIDE SEQUENCE [LARGE SCALE GENOMIC DNA]</scope>
    <source>
        <strain evidence="2">DSM 101723 / JCM 4913 / KCC S-0913 / 768</strain>
    </source>
</reference>
<proteinExistence type="predicted"/>
<dbReference type="KEGG" id="sdv:BN159_0329"/>
<evidence type="ECO:0000313" key="1">
    <source>
        <dbReference type="EMBL" id="CCK24708.1"/>
    </source>
</evidence>
<dbReference type="GO" id="GO:0003677">
    <property type="term" value="F:DNA binding"/>
    <property type="evidence" value="ECO:0007669"/>
    <property type="project" value="InterPro"/>
</dbReference>
<evidence type="ECO:0000313" key="2">
    <source>
        <dbReference type="Proteomes" id="UP000008043"/>
    </source>
</evidence>
<dbReference type="HOGENOM" id="CLU_353334_0_0_11"/>
<protein>
    <submittedName>
        <fullName evidence="1">Uncharacterized protein</fullName>
    </submittedName>
</protein>
<dbReference type="RefSeq" id="WP_015655113.1">
    <property type="nucleotide sequence ID" value="NC_020504.1"/>
</dbReference>
<name>K4QUQ2_STRDJ</name>
<dbReference type="EMBL" id="HE971709">
    <property type="protein sequence ID" value="CCK24708.1"/>
    <property type="molecule type" value="Genomic_DNA"/>
</dbReference>
<accession>K4QUQ2</accession>
<gene>
    <name evidence="1" type="ORF">BN159_0329</name>
</gene>
<organism evidence="1 2">
    <name type="scientific">Streptomyces davaonensis (strain DSM 101723 / JCM 4913 / KCC S-0913 / 768)</name>
    <dbReference type="NCBI Taxonomy" id="1214101"/>
    <lineage>
        <taxon>Bacteria</taxon>
        <taxon>Bacillati</taxon>
        <taxon>Actinomycetota</taxon>
        <taxon>Actinomycetes</taxon>
        <taxon>Kitasatosporales</taxon>
        <taxon>Streptomycetaceae</taxon>
        <taxon>Streptomyces</taxon>
    </lineage>
</organism>
<dbReference type="AlphaFoldDB" id="K4QUQ2"/>
<keyword evidence="2" id="KW-1185">Reference proteome</keyword>
<dbReference type="PATRIC" id="fig|1214101.3.peg.328"/>
<dbReference type="InterPro" id="IPR011010">
    <property type="entry name" value="DNA_brk_join_enz"/>
</dbReference>
<sequence>MAKKTGSARSCEMCLSWSVLYGRRICHGCEHWKYDYPARGVCPRCRHEAHLNTEGLCKPCLQAIRVEDDAEWAPAVPEAPPRALQLTIGTYRHYATQARKIVHGESGGRGVNARWRRMLSQQREEPAGAAVLEPQVWGQLPLFTLPRTLTDATVRALATRTVSGWDQVQPVLEVVTAERRLTRAWYYRIAKMVRLALAVREADGFATAPETLLRDLPTNGDTVCLVLLRAGLLAPPQPRQLPRVCQPQASDVTPVPNSWFAPRQCSDCQAWMPGRRHAGFLCDPCRYWRERQQPGDCTRCRRDGLPLRAGYCRTCPPYRDADRTRPPVRSATQLVIDLPAGVGAPNLPLQADDEPLPLPADMTPATTVCQGQESLFTMRRNWSPVLARLRSRPLGELPLTAAASALVEDFAELRRDQQTSGLRKNIRTLTILGYWLGVENAFHERDIHDLAQLDTHLAAKPVCQFLRARGQLVDDPELHRDRDLAWIETALHALPQPVADEIRTWVDVLRAQAPRENEPRSWEGIRRYLTTLQPTLTSWTAAGMTTLREVTSDHLHDTLEDLAGTARRQLATALRSLFRALKRKRVIFRDLARHLAVGDLTGIPRPVPSDLLAGLLDRVETPFARLTIALAAVHAVPAAEIRTARTADLNLARGTLELRRGLLRQTLYLEELTHRLAADWLAYRHQRWPASVNPYLLVSQKTALDPDHPAVHRVTLGQVVLPNGPTLDRLRQDRILDEAFATGDPLKLMRFFGITEQTAMRYVSTAYPERTAKLPR</sequence>
<dbReference type="STRING" id="1214101.BN159_0329"/>
<dbReference type="Proteomes" id="UP000008043">
    <property type="component" value="Chromosome"/>
</dbReference>
<dbReference type="eggNOG" id="COG4974">
    <property type="taxonomic scope" value="Bacteria"/>
</dbReference>
<dbReference type="SUPFAM" id="SSF56349">
    <property type="entry name" value="DNA breaking-rejoining enzymes"/>
    <property type="match status" value="1"/>
</dbReference>